<feature type="signal peptide" evidence="1">
    <location>
        <begin position="1"/>
        <end position="19"/>
    </location>
</feature>
<evidence type="ECO:0000256" key="1">
    <source>
        <dbReference type="SAM" id="SignalP"/>
    </source>
</evidence>
<proteinExistence type="predicted"/>
<gene>
    <name evidence="2" type="ORF">B0H17DRAFT_113301</name>
</gene>
<name>A0AAD7D472_MYCRO</name>
<reference evidence="2" key="1">
    <citation type="submission" date="2023-03" db="EMBL/GenBank/DDBJ databases">
        <title>Massive genome expansion in bonnet fungi (Mycena s.s.) driven by repeated elements and novel gene families across ecological guilds.</title>
        <authorList>
            <consortium name="Lawrence Berkeley National Laboratory"/>
            <person name="Harder C.B."/>
            <person name="Miyauchi S."/>
            <person name="Viragh M."/>
            <person name="Kuo A."/>
            <person name="Thoen E."/>
            <person name="Andreopoulos B."/>
            <person name="Lu D."/>
            <person name="Skrede I."/>
            <person name="Drula E."/>
            <person name="Henrissat B."/>
            <person name="Morin E."/>
            <person name="Kohler A."/>
            <person name="Barry K."/>
            <person name="LaButti K."/>
            <person name="Morin E."/>
            <person name="Salamov A."/>
            <person name="Lipzen A."/>
            <person name="Mereny Z."/>
            <person name="Hegedus B."/>
            <person name="Baldrian P."/>
            <person name="Stursova M."/>
            <person name="Weitz H."/>
            <person name="Taylor A."/>
            <person name="Grigoriev I.V."/>
            <person name="Nagy L.G."/>
            <person name="Martin F."/>
            <person name="Kauserud H."/>
        </authorList>
    </citation>
    <scope>NUCLEOTIDE SEQUENCE</scope>
    <source>
        <strain evidence="2">CBHHK067</strain>
    </source>
</reference>
<dbReference type="Proteomes" id="UP001221757">
    <property type="component" value="Unassembled WGS sequence"/>
</dbReference>
<organism evidence="2 3">
    <name type="scientific">Mycena rosella</name>
    <name type="common">Pink bonnet</name>
    <name type="synonym">Agaricus rosellus</name>
    <dbReference type="NCBI Taxonomy" id="1033263"/>
    <lineage>
        <taxon>Eukaryota</taxon>
        <taxon>Fungi</taxon>
        <taxon>Dikarya</taxon>
        <taxon>Basidiomycota</taxon>
        <taxon>Agaricomycotina</taxon>
        <taxon>Agaricomycetes</taxon>
        <taxon>Agaricomycetidae</taxon>
        <taxon>Agaricales</taxon>
        <taxon>Marasmiineae</taxon>
        <taxon>Mycenaceae</taxon>
        <taxon>Mycena</taxon>
    </lineage>
</organism>
<sequence>MKNPLLFPLLSAAFTASQSHPSTENESGHTDSCEIRAWVRAEDLSPDHISHGELRIKVPDTQCAQQIASVALRLQFDEFGEFKFLKKGAEIPDVRHTSNQTMPGDPALWTIGAEERRVWTTQATLVDRNLAGFPQPNITPSLSLSRK</sequence>
<comment type="caution">
    <text evidence="2">The sequence shown here is derived from an EMBL/GenBank/DDBJ whole genome shotgun (WGS) entry which is preliminary data.</text>
</comment>
<evidence type="ECO:0000313" key="3">
    <source>
        <dbReference type="Proteomes" id="UP001221757"/>
    </source>
</evidence>
<feature type="chain" id="PRO_5042283791" evidence="1">
    <location>
        <begin position="20"/>
        <end position="147"/>
    </location>
</feature>
<dbReference type="EMBL" id="JARKIE010000138">
    <property type="protein sequence ID" value="KAJ7677447.1"/>
    <property type="molecule type" value="Genomic_DNA"/>
</dbReference>
<keyword evidence="1" id="KW-0732">Signal</keyword>
<evidence type="ECO:0000313" key="2">
    <source>
        <dbReference type="EMBL" id="KAJ7677447.1"/>
    </source>
</evidence>
<accession>A0AAD7D472</accession>
<keyword evidence="3" id="KW-1185">Reference proteome</keyword>
<protein>
    <submittedName>
        <fullName evidence="2">Uncharacterized protein</fullName>
    </submittedName>
</protein>
<dbReference type="AlphaFoldDB" id="A0AAD7D472"/>